<name>A0AAE1NNW7_9EUCA</name>
<keyword evidence="6 8" id="KW-0067">ATP-binding</keyword>
<dbReference type="Proteomes" id="UP001292094">
    <property type="component" value="Unassembled WGS sequence"/>
</dbReference>
<feature type="signal peptide" evidence="9">
    <location>
        <begin position="1"/>
        <end position="15"/>
    </location>
</feature>
<dbReference type="GO" id="GO:0016887">
    <property type="term" value="F:ATP hydrolysis activity"/>
    <property type="evidence" value="ECO:0007669"/>
    <property type="project" value="InterPro"/>
</dbReference>
<dbReference type="PIRSF" id="PIRSF038079">
    <property type="entry name" value="Torsin_2A"/>
    <property type="match status" value="1"/>
</dbReference>
<keyword evidence="12" id="KW-1185">Reference proteome</keyword>
<dbReference type="SUPFAM" id="SSF52540">
    <property type="entry name" value="P-loop containing nucleoside triphosphate hydrolases"/>
    <property type="match status" value="1"/>
</dbReference>
<keyword evidence="3 9" id="KW-0732">Signal</keyword>
<dbReference type="GO" id="GO:0071218">
    <property type="term" value="P:cellular response to misfolded protein"/>
    <property type="evidence" value="ECO:0007669"/>
    <property type="project" value="TreeGrafter"/>
</dbReference>
<evidence type="ECO:0000259" key="10">
    <source>
        <dbReference type="Pfam" id="PF21376"/>
    </source>
</evidence>
<dbReference type="InterPro" id="IPR049337">
    <property type="entry name" value="TOR1A_C"/>
</dbReference>
<dbReference type="AlphaFoldDB" id="A0AAE1NNW7"/>
<dbReference type="PANTHER" id="PTHR10760">
    <property type="entry name" value="TORSIN"/>
    <property type="match status" value="1"/>
</dbReference>
<organism evidence="11 12">
    <name type="scientific">Petrolisthes manimaculis</name>
    <dbReference type="NCBI Taxonomy" id="1843537"/>
    <lineage>
        <taxon>Eukaryota</taxon>
        <taxon>Metazoa</taxon>
        <taxon>Ecdysozoa</taxon>
        <taxon>Arthropoda</taxon>
        <taxon>Crustacea</taxon>
        <taxon>Multicrustacea</taxon>
        <taxon>Malacostraca</taxon>
        <taxon>Eumalacostraca</taxon>
        <taxon>Eucarida</taxon>
        <taxon>Decapoda</taxon>
        <taxon>Pleocyemata</taxon>
        <taxon>Anomura</taxon>
        <taxon>Galatheoidea</taxon>
        <taxon>Porcellanidae</taxon>
        <taxon>Petrolisthes</taxon>
    </lineage>
</organism>
<comment type="subcellular location">
    <subcellularLocation>
        <location evidence="1">Endoplasmic reticulum lumen</location>
    </subcellularLocation>
</comment>
<evidence type="ECO:0000256" key="8">
    <source>
        <dbReference type="PIRSR" id="PIRSR038079-1"/>
    </source>
</evidence>
<keyword evidence="4 8" id="KW-0547">Nucleotide-binding</keyword>
<evidence type="ECO:0000256" key="4">
    <source>
        <dbReference type="ARBA" id="ARBA00022741"/>
    </source>
</evidence>
<accession>A0AAE1NNW7</accession>
<feature type="binding site" evidence="8">
    <location>
        <begin position="120"/>
        <end position="127"/>
    </location>
    <ligand>
        <name>ATP</name>
        <dbReference type="ChEBI" id="CHEBI:30616"/>
    </ligand>
</feature>
<dbReference type="Pfam" id="PF06309">
    <property type="entry name" value="Torsin"/>
    <property type="match status" value="1"/>
</dbReference>
<dbReference type="InterPro" id="IPR001270">
    <property type="entry name" value="ClpA/B"/>
</dbReference>
<dbReference type="PRINTS" id="PR00300">
    <property type="entry name" value="CLPPROTEASEA"/>
</dbReference>
<dbReference type="Gene3D" id="3.40.50.300">
    <property type="entry name" value="P-loop containing nucleotide triphosphate hydrolases"/>
    <property type="match status" value="1"/>
</dbReference>
<evidence type="ECO:0000256" key="7">
    <source>
        <dbReference type="ARBA" id="ARBA00023180"/>
    </source>
</evidence>
<sequence length="359" mass="41165">MIILIRFIFISHVKAEKRMARKSESVVVSLAGNIDNHQGATAFGVVGAALYASFDKLRCTFYECCKPQTDWIKPNISALRHVLDKNLHGQHLVKEVVPKALKSHFMNHEPTKALVMSFHGWTGGGKNYVSKFIAESIYKLGMKSKYVHMFVSTVHFPHEDKSDIYKLHLQDWIRGNVSKCERSLFIFDEIDKMPLGMINGIKPFIDYHESIDRIDFRKSIFLFLSNTGGPNITQEMLNLWYLKKKREEVSMNDLENLIQLGAFNEQGGLHKSELIKHSLVDHYVPFLPLERTHIKLCVKDELHRRGIAPTDDIISKVAEDMSYYPANIKLFSKTGCKRVAQKVGYILANEEYDSIFGLD</sequence>
<evidence type="ECO:0000256" key="2">
    <source>
        <dbReference type="ARBA" id="ARBA00006235"/>
    </source>
</evidence>
<dbReference type="PANTHER" id="PTHR10760:SF2">
    <property type="entry name" value="LD13476P-RELATED"/>
    <property type="match status" value="1"/>
</dbReference>
<dbReference type="EMBL" id="JAWZYT010004512">
    <property type="protein sequence ID" value="KAK4293580.1"/>
    <property type="molecule type" value="Genomic_DNA"/>
</dbReference>
<dbReference type="InterPro" id="IPR027417">
    <property type="entry name" value="P-loop_NTPase"/>
</dbReference>
<dbReference type="InterPro" id="IPR017378">
    <property type="entry name" value="Torsin_1/2"/>
</dbReference>
<feature type="chain" id="PRO_5042111845" description="Torsin-1A C-terminal domain-containing protein" evidence="9">
    <location>
        <begin position="16"/>
        <end position="359"/>
    </location>
</feature>
<dbReference type="FunFam" id="3.40.50.300:FF:002276">
    <property type="entry name" value="Torsin, putative"/>
    <property type="match status" value="1"/>
</dbReference>
<comment type="caution">
    <text evidence="11">The sequence shown here is derived from an EMBL/GenBank/DDBJ whole genome shotgun (WGS) entry which is preliminary data.</text>
</comment>
<keyword evidence="7" id="KW-0325">Glycoprotein</keyword>
<evidence type="ECO:0000256" key="9">
    <source>
        <dbReference type="SAM" id="SignalP"/>
    </source>
</evidence>
<protein>
    <recommendedName>
        <fullName evidence="10">Torsin-1A C-terminal domain-containing protein</fullName>
    </recommendedName>
</protein>
<proteinExistence type="inferred from homology"/>
<evidence type="ECO:0000313" key="12">
    <source>
        <dbReference type="Proteomes" id="UP001292094"/>
    </source>
</evidence>
<keyword evidence="5" id="KW-0256">Endoplasmic reticulum</keyword>
<evidence type="ECO:0000256" key="1">
    <source>
        <dbReference type="ARBA" id="ARBA00004319"/>
    </source>
</evidence>
<gene>
    <name evidence="11" type="ORF">Pmani_033735</name>
</gene>
<evidence type="ECO:0000313" key="11">
    <source>
        <dbReference type="EMBL" id="KAK4293580.1"/>
    </source>
</evidence>
<dbReference type="Pfam" id="PF21376">
    <property type="entry name" value="TOR1A_C"/>
    <property type="match status" value="1"/>
</dbReference>
<dbReference type="GO" id="GO:0005788">
    <property type="term" value="C:endoplasmic reticulum lumen"/>
    <property type="evidence" value="ECO:0007669"/>
    <property type="project" value="UniProtKB-SubCell"/>
</dbReference>
<comment type="similarity">
    <text evidence="2">Belongs to the ClpA/ClpB family. Torsin subfamily.</text>
</comment>
<dbReference type="GO" id="GO:0005524">
    <property type="term" value="F:ATP binding"/>
    <property type="evidence" value="ECO:0007669"/>
    <property type="project" value="UniProtKB-KW"/>
</dbReference>
<feature type="domain" description="Torsin-1A C-terminal" evidence="10">
    <location>
        <begin position="289"/>
        <end position="345"/>
    </location>
</feature>
<reference evidence="11" key="1">
    <citation type="submission" date="2023-11" db="EMBL/GenBank/DDBJ databases">
        <title>Genome assemblies of two species of porcelain crab, Petrolisthes cinctipes and Petrolisthes manimaculis (Anomura: Porcellanidae).</title>
        <authorList>
            <person name="Angst P."/>
        </authorList>
    </citation>
    <scope>NUCLEOTIDE SEQUENCE</scope>
    <source>
        <strain evidence="11">PB745_02</strain>
        <tissue evidence="11">Gill</tissue>
    </source>
</reference>
<dbReference type="InterPro" id="IPR010448">
    <property type="entry name" value="Torsin"/>
</dbReference>
<evidence type="ECO:0000256" key="3">
    <source>
        <dbReference type="ARBA" id="ARBA00022729"/>
    </source>
</evidence>
<evidence type="ECO:0000256" key="6">
    <source>
        <dbReference type="ARBA" id="ARBA00022840"/>
    </source>
</evidence>
<evidence type="ECO:0000256" key="5">
    <source>
        <dbReference type="ARBA" id="ARBA00022824"/>
    </source>
</evidence>